<dbReference type="PANTHER" id="PTHR48250">
    <property type="entry name" value="CUTINASE 2-RELATED"/>
    <property type="match status" value="1"/>
</dbReference>
<dbReference type="EC" id="3.1.1.74" evidence="3 12"/>
<dbReference type="InterPro" id="IPR029058">
    <property type="entry name" value="AB_hydrolase_fold"/>
</dbReference>
<feature type="disulfide bond" evidence="11">
    <location>
        <begin position="291"/>
        <end position="298"/>
    </location>
</feature>
<protein>
    <recommendedName>
        <fullName evidence="3 12">Cutinase</fullName>
        <ecNumber evidence="3 12">3.1.1.74</ecNumber>
    </recommendedName>
</protein>
<evidence type="ECO:0000256" key="4">
    <source>
        <dbReference type="ARBA" id="ARBA00022487"/>
    </source>
</evidence>
<dbReference type="InterPro" id="IPR011150">
    <property type="entry name" value="Cutinase_monf"/>
</dbReference>
<feature type="compositionally biased region" description="Polar residues" evidence="13">
    <location>
        <begin position="1"/>
        <end position="17"/>
    </location>
</feature>
<evidence type="ECO:0000256" key="8">
    <source>
        <dbReference type="ARBA" id="ARBA00023157"/>
    </source>
</evidence>
<dbReference type="Pfam" id="PF01083">
    <property type="entry name" value="Cutinase"/>
    <property type="match status" value="1"/>
</dbReference>
<feature type="active site" description="Proton donor/acceptor" evidence="10">
    <location>
        <position position="308"/>
    </location>
</feature>
<dbReference type="InterPro" id="IPR000675">
    <property type="entry name" value="Cutinase/axe"/>
</dbReference>
<accession>A0A9P3PLV8</accession>
<organism evidence="14 15">
    <name type="scientific">Lyophyllum shimeji</name>
    <name type="common">Hon-shimeji</name>
    <name type="synonym">Tricholoma shimeji</name>
    <dbReference type="NCBI Taxonomy" id="47721"/>
    <lineage>
        <taxon>Eukaryota</taxon>
        <taxon>Fungi</taxon>
        <taxon>Dikarya</taxon>
        <taxon>Basidiomycota</taxon>
        <taxon>Agaricomycotina</taxon>
        <taxon>Agaricomycetes</taxon>
        <taxon>Agaricomycetidae</taxon>
        <taxon>Agaricales</taxon>
        <taxon>Tricholomatineae</taxon>
        <taxon>Lyophyllaceae</taxon>
        <taxon>Lyophyllum</taxon>
    </lineage>
</organism>
<evidence type="ECO:0000256" key="9">
    <source>
        <dbReference type="ARBA" id="ARBA00034045"/>
    </source>
</evidence>
<dbReference type="Proteomes" id="UP001063166">
    <property type="component" value="Unassembled WGS sequence"/>
</dbReference>
<evidence type="ECO:0000256" key="1">
    <source>
        <dbReference type="ARBA" id="ARBA00004613"/>
    </source>
</evidence>
<evidence type="ECO:0000256" key="5">
    <source>
        <dbReference type="ARBA" id="ARBA00022525"/>
    </source>
</evidence>
<dbReference type="GO" id="GO:0016052">
    <property type="term" value="P:carbohydrate catabolic process"/>
    <property type="evidence" value="ECO:0007669"/>
    <property type="project" value="TreeGrafter"/>
</dbReference>
<evidence type="ECO:0000256" key="6">
    <source>
        <dbReference type="ARBA" id="ARBA00022729"/>
    </source>
</evidence>
<feature type="active site" description="Nucleophile" evidence="10">
    <location>
        <position position="243"/>
    </location>
</feature>
<gene>
    <name evidence="14" type="ORF">LshimejAT787_0411270</name>
</gene>
<dbReference type="InterPro" id="IPR043580">
    <property type="entry name" value="CUTINASE_1"/>
</dbReference>
<sequence>MSACAGTSPSLQSTHFTSAEDADGSPAAPSPVACPPRSLAATYVVMPAKRAKFITSISILQPGTITRTAYLLLISKAPHPSGLEEHSDLRYASIISSACHSYHALPAHPAHQVSINIPPILPPSIPEVSFDIMSSYLALLALALSVAATPLETRQSCADVTAYFARGTSESGTLGTVVGPQFKSALQSALGSRTLEFVGIPYPATVAGFYAGGDQGGATTMADDVTAKASACPNTKIVMSGYSQGAQVTHLAAGKLSSDVQNRVNAVVVFGDPDNGQPFPGPINNHVKTFCHTGDDICAGGDVIGPSHLDYGNDAPAAADFVVSQI</sequence>
<keyword evidence="6" id="KW-0732">Signal</keyword>
<evidence type="ECO:0000256" key="3">
    <source>
        <dbReference type="ARBA" id="ARBA00013095"/>
    </source>
</evidence>
<evidence type="ECO:0000256" key="13">
    <source>
        <dbReference type="SAM" id="MobiDB-lite"/>
    </source>
</evidence>
<feature type="disulfide bond" evidence="11">
    <location>
        <begin position="157"/>
        <end position="232"/>
    </location>
</feature>
<evidence type="ECO:0000256" key="2">
    <source>
        <dbReference type="ARBA" id="ARBA00007534"/>
    </source>
</evidence>
<evidence type="ECO:0000256" key="11">
    <source>
        <dbReference type="PIRSR" id="PIRSR611150-2"/>
    </source>
</evidence>
<evidence type="ECO:0000256" key="10">
    <source>
        <dbReference type="PIRSR" id="PIRSR611150-1"/>
    </source>
</evidence>
<comment type="caution">
    <text evidence="14">The sequence shown here is derived from an EMBL/GenBank/DDBJ whole genome shotgun (WGS) entry which is preliminary data.</text>
</comment>
<keyword evidence="8 11" id="KW-1015">Disulfide bond</keyword>
<reference evidence="14" key="1">
    <citation type="submission" date="2022-07" db="EMBL/GenBank/DDBJ databases">
        <title>The genome of Lyophyllum shimeji provides insight into the initial evolution of ectomycorrhizal fungal genome.</title>
        <authorList>
            <person name="Kobayashi Y."/>
            <person name="Shibata T."/>
            <person name="Hirakawa H."/>
            <person name="Shigenobu S."/>
            <person name="Nishiyama T."/>
            <person name="Yamada A."/>
            <person name="Hasebe M."/>
            <person name="Kawaguchi M."/>
        </authorList>
    </citation>
    <scope>NUCLEOTIDE SEQUENCE</scope>
    <source>
        <strain evidence="14">AT787</strain>
    </source>
</reference>
<dbReference type="InterPro" id="IPR043579">
    <property type="entry name" value="CUTINASE_2"/>
</dbReference>
<proteinExistence type="inferred from homology"/>
<dbReference type="PANTHER" id="PTHR48250:SF3">
    <property type="entry name" value="CUTINASE 1-RELATED"/>
    <property type="match status" value="1"/>
</dbReference>
<evidence type="ECO:0000256" key="7">
    <source>
        <dbReference type="ARBA" id="ARBA00022801"/>
    </source>
</evidence>
<keyword evidence="4 12" id="KW-0719">Serine esterase</keyword>
<dbReference type="GO" id="GO:0005576">
    <property type="term" value="C:extracellular region"/>
    <property type="evidence" value="ECO:0007669"/>
    <property type="project" value="UniProtKB-SubCell"/>
</dbReference>
<dbReference type="SMART" id="SM01110">
    <property type="entry name" value="Cutinase"/>
    <property type="match status" value="1"/>
</dbReference>
<name>A0A9P3PLV8_LYOSH</name>
<feature type="region of interest" description="Disordered" evidence="13">
    <location>
        <begin position="1"/>
        <end position="33"/>
    </location>
</feature>
<dbReference type="PRINTS" id="PR00129">
    <property type="entry name" value="CUTINASE"/>
</dbReference>
<comment type="similarity">
    <text evidence="2 12">Belongs to the cutinase family.</text>
</comment>
<feature type="active site" evidence="10">
    <location>
        <position position="295"/>
    </location>
</feature>
<dbReference type="OrthoDB" id="3225429at2759"/>
<evidence type="ECO:0000313" key="15">
    <source>
        <dbReference type="Proteomes" id="UP001063166"/>
    </source>
</evidence>
<evidence type="ECO:0000313" key="14">
    <source>
        <dbReference type="EMBL" id="GLB38076.1"/>
    </source>
</evidence>
<comment type="catalytic activity">
    <reaction evidence="9 12">
        <text>cutin + H2O = cutin monomers.</text>
        <dbReference type="EC" id="3.1.1.74"/>
    </reaction>
</comment>
<dbReference type="SUPFAM" id="SSF53474">
    <property type="entry name" value="alpha/beta-Hydrolases"/>
    <property type="match status" value="1"/>
</dbReference>
<keyword evidence="15" id="KW-1185">Reference proteome</keyword>
<dbReference type="Gene3D" id="3.40.50.1820">
    <property type="entry name" value="alpha/beta hydrolase"/>
    <property type="match status" value="1"/>
</dbReference>
<keyword evidence="7 12" id="KW-0378">Hydrolase</keyword>
<dbReference type="PROSITE" id="PS00155">
    <property type="entry name" value="CUTINASE_1"/>
    <property type="match status" value="1"/>
</dbReference>
<comment type="subcellular location">
    <subcellularLocation>
        <location evidence="1 12">Secreted</location>
    </subcellularLocation>
</comment>
<dbReference type="GO" id="GO:0050525">
    <property type="term" value="F:cutinase activity"/>
    <property type="evidence" value="ECO:0007669"/>
    <property type="project" value="UniProtKB-UniRule"/>
</dbReference>
<evidence type="ECO:0000256" key="12">
    <source>
        <dbReference type="RuleBase" id="RU361263"/>
    </source>
</evidence>
<dbReference type="EMBL" id="BRPK01000004">
    <property type="protein sequence ID" value="GLB38076.1"/>
    <property type="molecule type" value="Genomic_DNA"/>
</dbReference>
<dbReference type="PROSITE" id="PS00931">
    <property type="entry name" value="CUTINASE_2"/>
    <property type="match status" value="1"/>
</dbReference>
<keyword evidence="5 12" id="KW-0964">Secreted</keyword>
<comment type="function">
    <text evidence="12">Catalyzes the hydrolysis of complex carboxylic polyesters found in the cell wall of plants. Degrades cutin, a macromolecule that forms the structure of the plant cuticle.</text>
</comment>
<dbReference type="AlphaFoldDB" id="A0A9P3PLV8"/>